<dbReference type="EMBL" id="JALJOT010000002">
    <property type="protein sequence ID" value="KAK9917175.1"/>
    <property type="molecule type" value="Genomic_DNA"/>
</dbReference>
<name>A0ABR2YZN5_9CHLO</name>
<dbReference type="Pfam" id="PF00561">
    <property type="entry name" value="Abhydrolase_1"/>
    <property type="match status" value="1"/>
</dbReference>
<dbReference type="Gene3D" id="3.40.50.1820">
    <property type="entry name" value="alpha/beta hydrolase"/>
    <property type="match status" value="1"/>
</dbReference>
<dbReference type="PANTHER" id="PTHR12277">
    <property type="entry name" value="ALPHA/BETA HYDROLASE DOMAIN-CONTAINING PROTEIN"/>
    <property type="match status" value="1"/>
</dbReference>
<dbReference type="InterPro" id="IPR000073">
    <property type="entry name" value="AB_hydrolase_1"/>
</dbReference>
<reference evidence="2 3" key="1">
    <citation type="journal article" date="2024" name="Nat. Commun.">
        <title>Phylogenomics reveals the evolutionary origins of lichenization in chlorophyte algae.</title>
        <authorList>
            <person name="Puginier C."/>
            <person name="Libourel C."/>
            <person name="Otte J."/>
            <person name="Skaloud P."/>
            <person name="Haon M."/>
            <person name="Grisel S."/>
            <person name="Petersen M."/>
            <person name="Berrin J.G."/>
            <person name="Delaux P.M."/>
            <person name="Dal Grande F."/>
            <person name="Keller J."/>
        </authorList>
    </citation>
    <scope>NUCLEOTIDE SEQUENCE [LARGE SCALE GENOMIC DNA]</scope>
    <source>
        <strain evidence="2 3">SAG 216-7</strain>
    </source>
</reference>
<sequence length="314" mass="34173">MGFLEALFGGVLEPVSNIAKSGSGFASSFGFVFQPPSQPGYTVKQGPSGKLLLGPGKPGGRKLPEGDVIRLKTARDSTIVAIFVPYKPDFLPAKQTTMSSYSMAASPFPENARRPTILFSHGTAIDLGRVVSFYSEIAKDLKCNLCAYDYTGYGQSSGRPSVADTIADVDAVFAWLLRRGVQRQDIILYGQSLGSGPTLDLAAREKSIAGVVLHAAFASGLRQVRPGGRYFPSWFDIFPNSERIQEVETPVCILHGTRDYVVDIAAGRHLHKLAKRPAAPYWAEGCHHENVEMSSQYIPHLRRFLQGVFGTNYG</sequence>
<comment type="caution">
    <text evidence="2">The sequence shown here is derived from an EMBL/GenBank/DDBJ whole genome shotgun (WGS) entry which is preliminary data.</text>
</comment>
<accession>A0ABR2YZN5</accession>
<organism evidence="2 3">
    <name type="scientific">Coccomyxa subellipsoidea</name>
    <dbReference type="NCBI Taxonomy" id="248742"/>
    <lineage>
        <taxon>Eukaryota</taxon>
        <taxon>Viridiplantae</taxon>
        <taxon>Chlorophyta</taxon>
        <taxon>core chlorophytes</taxon>
        <taxon>Trebouxiophyceae</taxon>
        <taxon>Trebouxiophyceae incertae sedis</taxon>
        <taxon>Coccomyxaceae</taxon>
        <taxon>Coccomyxa</taxon>
    </lineage>
</organism>
<evidence type="ECO:0000259" key="1">
    <source>
        <dbReference type="Pfam" id="PF00561"/>
    </source>
</evidence>
<proteinExistence type="predicted"/>
<dbReference type="SUPFAM" id="SSF53474">
    <property type="entry name" value="alpha/beta-Hydrolases"/>
    <property type="match status" value="1"/>
</dbReference>
<keyword evidence="3" id="KW-1185">Reference proteome</keyword>
<evidence type="ECO:0000313" key="3">
    <source>
        <dbReference type="Proteomes" id="UP001491310"/>
    </source>
</evidence>
<dbReference type="PANTHER" id="PTHR12277:SF81">
    <property type="entry name" value="PROTEIN ABHD13"/>
    <property type="match status" value="1"/>
</dbReference>
<dbReference type="Proteomes" id="UP001491310">
    <property type="component" value="Unassembled WGS sequence"/>
</dbReference>
<gene>
    <name evidence="2" type="ORF">WJX75_001568</name>
</gene>
<feature type="domain" description="AB hydrolase-1" evidence="1">
    <location>
        <begin position="116"/>
        <end position="240"/>
    </location>
</feature>
<evidence type="ECO:0000313" key="2">
    <source>
        <dbReference type="EMBL" id="KAK9917175.1"/>
    </source>
</evidence>
<protein>
    <recommendedName>
        <fullName evidence="1">AB hydrolase-1 domain-containing protein</fullName>
    </recommendedName>
</protein>
<dbReference type="InterPro" id="IPR029058">
    <property type="entry name" value="AB_hydrolase_fold"/>
</dbReference>